<dbReference type="Pfam" id="PF04542">
    <property type="entry name" value="Sigma70_r2"/>
    <property type="match status" value="1"/>
</dbReference>
<keyword evidence="8" id="KW-1185">Reference proteome</keyword>
<comment type="caution">
    <text evidence="7">The sequence shown here is derived from an EMBL/GenBank/DDBJ whole genome shotgun (WGS) entry which is preliminary data.</text>
</comment>
<feature type="domain" description="RNA polymerase sigma factor 70 region 4 type 2" evidence="6">
    <location>
        <begin position="123"/>
        <end position="174"/>
    </location>
</feature>
<dbReference type="Gene3D" id="1.10.10.10">
    <property type="entry name" value="Winged helix-like DNA-binding domain superfamily/Winged helix DNA-binding domain"/>
    <property type="match status" value="1"/>
</dbReference>
<evidence type="ECO:0000259" key="5">
    <source>
        <dbReference type="Pfam" id="PF04542"/>
    </source>
</evidence>
<dbReference type="InterPro" id="IPR013324">
    <property type="entry name" value="RNA_pol_sigma_r3/r4-like"/>
</dbReference>
<gene>
    <name evidence="7" type="ORF">JNW91_02310</name>
</gene>
<evidence type="ECO:0000256" key="2">
    <source>
        <dbReference type="ARBA" id="ARBA00023015"/>
    </source>
</evidence>
<dbReference type="Proteomes" id="UP000601027">
    <property type="component" value="Unassembled WGS sequence"/>
</dbReference>
<feature type="domain" description="RNA polymerase sigma-70 region 2" evidence="5">
    <location>
        <begin position="28"/>
        <end position="92"/>
    </location>
</feature>
<dbReference type="InterPro" id="IPR036388">
    <property type="entry name" value="WH-like_DNA-bd_sf"/>
</dbReference>
<dbReference type="PANTHER" id="PTHR43133:SF61">
    <property type="entry name" value="ECF RNA POLYMERASE SIGMA FACTOR SIGC"/>
    <property type="match status" value="1"/>
</dbReference>
<dbReference type="EMBL" id="JAEVHM010000004">
    <property type="protein sequence ID" value="MBM0230811.1"/>
    <property type="molecule type" value="Genomic_DNA"/>
</dbReference>
<accession>A0ABS1XNG4</accession>
<dbReference type="PANTHER" id="PTHR43133">
    <property type="entry name" value="RNA POLYMERASE ECF-TYPE SIGMA FACTO"/>
    <property type="match status" value="1"/>
</dbReference>
<keyword evidence="4" id="KW-0804">Transcription</keyword>
<dbReference type="InterPro" id="IPR014284">
    <property type="entry name" value="RNA_pol_sigma-70_dom"/>
</dbReference>
<dbReference type="NCBIfam" id="TIGR02937">
    <property type="entry name" value="sigma70-ECF"/>
    <property type="match status" value="1"/>
</dbReference>
<dbReference type="RefSeq" id="WP_203173314.1">
    <property type="nucleotide sequence ID" value="NZ_JAEVHM010000004.1"/>
</dbReference>
<evidence type="ECO:0000313" key="8">
    <source>
        <dbReference type="Proteomes" id="UP000601027"/>
    </source>
</evidence>
<evidence type="ECO:0000256" key="4">
    <source>
        <dbReference type="ARBA" id="ARBA00023163"/>
    </source>
</evidence>
<dbReference type="InterPro" id="IPR007627">
    <property type="entry name" value="RNA_pol_sigma70_r2"/>
</dbReference>
<dbReference type="SUPFAM" id="SSF88659">
    <property type="entry name" value="Sigma3 and sigma4 domains of RNA polymerase sigma factors"/>
    <property type="match status" value="1"/>
</dbReference>
<name>A0ABS1XNG4_9ACTN</name>
<dbReference type="CDD" id="cd06171">
    <property type="entry name" value="Sigma70_r4"/>
    <property type="match status" value="1"/>
</dbReference>
<dbReference type="Pfam" id="PF08281">
    <property type="entry name" value="Sigma70_r4_2"/>
    <property type="match status" value="1"/>
</dbReference>
<evidence type="ECO:0000259" key="6">
    <source>
        <dbReference type="Pfam" id="PF08281"/>
    </source>
</evidence>
<evidence type="ECO:0000256" key="1">
    <source>
        <dbReference type="ARBA" id="ARBA00010641"/>
    </source>
</evidence>
<comment type="similarity">
    <text evidence="1">Belongs to the sigma-70 factor family. ECF subfamily.</text>
</comment>
<organism evidence="7 8">
    <name type="scientific">Micromonospora parastrephiae</name>
    <dbReference type="NCBI Taxonomy" id="2806101"/>
    <lineage>
        <taxon>Bacteria</taxon>
        <taxon>Bacillati</taxon>
        <taxon>Actinomycetota</taxon>
        <taxon>Actinomycetes</taxon>
        <taxon>Micromonosporales</taxon>
        <taxon>Micromonosporaceae</taxon>
        <taxon>Micromonospora</taxon>
    </lineage>
</organism>
<evidence type="ECO:0000256" key="3">
    <source>
        <dbReference type="ARBA" id="ARBA00023082"/>
    </source>
</evidence>
<dbReference type="InterPro" id="IPR013325">
    <property type="entry name" value="RNA_pol_sigma_r2"/>
</dbReference>
<dbReference type="InterPro" id="IPR013249">
    <property type="entry name" value="RNA_pol_sigma70_r4_t2"/>
</dbReference>
<reference evidence="7 8" key="1">
    <citation type="submission" date="2021-01" db="EMBL/GenBank/DDBJ databases">
        <title>Draft genome sequence of Micromonospora sp. strain STR1_7.</title>
        <authorList>
            <person name="Karlyshev A."/>
            <person name="Jawad R."/>
        </authorList>
    </citation>
    <scope>NUCLEOTIDE SEQUENCE [LARGE SCALE GENOMIC DNA]</scope>
    <source>
        <strain evidence="7 8">STR1-7</strain>
    </source>
</reference>
<dbReference type="Gene3D" id="1.10.1740.10">
    <property type="match status" value="1"/>
</dbReference>
<proteinExistence type="inferred from homology"/>
<sequence>MNGAADDEQVTRWAREAGRGDRQAAAAFVRALQGQVWRFLSHLAGPGEADDLTQETFLRAFRGLPRFAGRSSARTWVFSIARRVAVDHVRAAVARPRLASVPDWQAAAEAAGAVDAGADDSVTLHQLIAGLSRERREAFVATQVLGLSYVEAADVCQCPVGTIRSRVARAREDLAAAWRAEGPPTRERRTG</sequence>
<keyword evidence="3" id="KW-0731">Sigma factor</keyword>
<dbReference type="InterPro" id="IPR039425">
    <property type="entry name" value="RNA_pol_sigma-70-like"/>
</dbReference>
<protein>
    <submittedName>
        <fullName evidence="7">Sigma-70 family RNA polymerase sigma factor</fullName>
    </submittedName>
</protein>
<keyword evidence="2" id="KW-0805">Transcription regulation</keyword>
<dbReference type="SUPFAM" id="SSF88946">
    <property type="entry name" value="Sigma2 domain of RNA polymerase sigma factors"/>
    <property type="match status" value="1"/>
</dbReference>
<evidence type="ECO:0000313" key="7">
    <source>
        <dbReference type="EMBL" id="MBM0230811.1"/>
    </source>
</evidence>